<keyword evidence="5 11" id="KW-0808">Transferase</keyword>
<evidence type="ECO:0000256" key="3">
    <source>
        <dbReference type="ARBA" id="ARBA00022454"/>
    </source>
</evidence>
<dbReference type="Proteomes" id="UP001304243">
    <property type="component" value="Unassembled WGS sequence"/>
</dbReference>
<dbReference type="GO" id="GO:0008270">
    <property type="term" value="F:zinc ion binding"/>
    <property type="evidence" value="ECO:0007669"/>
    <property type="project" value="UniProtKB-UniRule"/>
</dbReference>
<dbReference type="InterPro" id="IPR001214">
    <property type="entry name" value="SET_dom"/>
</dbReference>
<evidence type="ECO:0000256" key="2">
    <source>
        <dbReference type="ARBA" id="ARBA00004286"/>
    </source>
</evidence>
<protein>
    <recommendedName>
        <fullName evidence="11">Histone-lysine N-methyltransferase</fullName>
        <ecNumber evidence="11">2.1.1.355</ecNumber>
    </recommendedName>
</protein>
<evidence type="ECO:0000256" key="11">
    <source>
        <dbReference type="PIRNR" id="PIRNR009343"/>
    </source>
</evidence>
<dbReference type="InterPro" id="IPR011381">
    <property type="entry name" value="H3-K9_MeTrfase_SUV39H1/2-like"/>
</dbReference>
<dbReference type="SMART" id="SM00317">
    <property type="entry name" value="SET"/>
    <property type="match status" value="1"/>
</dbReference>
<evidence type="ECO:0000313" key="18">
    <source>
        <dbReference type="EMBL" id="KAK4517429.1"/>
    </source>
</evidence>
<evidence type="ECO:0000256" key="10">
    <source>
        <dbReference type="ARBA" id="ARBA00023242"/>
    </source>
</evidence>
<dbReference type="GO" id="GO:0032259">
    <property type="term" value="P:methylation"/>
    <property type="evidence" value="ECO:0007669"/>
    <property type="project" value="UniProtKB-KW"/>
</dbReference>
<keyword evidence="19" id="KW-1185">Reference proteome</keyword>
<feature type="binding site" evidence="12">
    <location>
        <position position="312"/>
    </location>
    <ligand>
        <name>Zn(2+)</name>
        <dbReference type="ChEBI" id="CHEBI:29105"/>
        <label>3</label>
    </ligand>
</feature>
<dbReference type="InterPro" id="IPR016197">
    <property type="entry name" value="Chromo-like_dom_sf"/>
</dbReference>
<keyword evidence="7 11" id="KW-0479">Metal-binding</keyword>
<dbReference type="InterPro" id="IPR023780">
    <property type="entry name" value="Chromo_domain"/>
</dbReference>
<comment type="similarity">
    <text evidence="11">Belongs to the class V-like SAM-binding methyltransferase superfamily. Histone-lysine methyltransferase family. Suvar3-9 subfamily.</text>
</comment>
<dbReference type="InterPro" id="IPR050973">
    <property type="entry name" value="H3K9_Histone-Lys_N-MTase"/>
</dbReference>
<dbReference type="EMBL" id="JASEJX010000013">
    <property type="protein sequence ID" value="KAK4517429.1"/>
    <property type="molecule type" value="Genomic_DNA"/>
</dbReference>
<feature type="binding site" evidence="12">
    <location>
        <position position="306"/>
    </location>
    <ligand>
        <name>Zn(2+)</name>
        <dbReference type="ChEBI" id="CHEBI:29105"/>
        <label>3</label>
    </ligand>
</feature>
<evidence type="ECO:0000259" key="14">
    <source>
        <dbReference type="PROSITE" id="PS50013"/>
    </source>
</evidence>
<accession>A0AAN7HNM3</accession>
<evidence type="ECO:0000256" key="13">
    <source>
        <dbReference type="SAM" id="MobiDB-lite"/>
    </source>
</evidence>
<keyword evidence="4 11" id="KW-0489">Methyltransferase</keyword>
<feature type="binding site" evidence="12">
    <location>
        <position position="279"/>
    </location>
    <ligand>
        <name>Zn(2+)</name>
        <dbReference type="ChEBI" id="CHEBI:29105"/>
        <label>2</label>
    </ligand>
</feature>
<dbReference type="PROSITE" id="PS50868">
    <property type="entry name" value="POST_SET"/>
    <property type="match status" value="1"/>
</dbReference>
<dbReference type="InterPro" id="IPR046341">
    <property type="entry name" value="SET_dom_sf"/>
</dbReference>
<feature type="domain" description="Chromo" evidence="14">
    <location>
        <begin position="16"/>
        <end position="74"/>
    </location>
</feature>
<feature type="binding site" evidence="12">
    <location>
        <position position="310"/>
    </location>
    <ligand>
        <name>Zn(2+)</name>
        <dbReference type="ChEBI" id="CHEBI:29105"/>
        <label>2</label>
    </ligand>
</feature>
<dbReference type="GO" id="GO:0005634">
    <property type="term" value="C:nucleus"/>
    <property type="evidence" value="ECO:0007669"/>
    <property type="project" value="UniProtKB-SubCell"/>
</dbReference>
<reference evidence="18 19" key="1">
    <citation type="submission" date="2022-11" db="EMBL/GenBank/DDBJ databases">
        <title>Mucor velutinosus strain NIH1002 WGS.</title>
        <authorList>
            <person name="Subramanian P."/>
            <person name="Mullikin J.C."/>
            <person name="Segre J.A."/>
            <person name="Zelazny A.M."/>
        </authorList>
    </citation>
    <scope>NUCLEOTIDE SEQUENCE [LARGE SCALE GENOMIC DNA]</scope>
    <source>
        <strain evidence="18 19">NIH1002</strain>
    </source>
</reference>
<dbReference type="GeneID" id="89944466"/>
<dbReference type="PANTHER" id="PTHR46223">
    <property type="entry name" value="HISTONE-LYSINE N-METHYLTRANSFERASE SUV39H"/>
    <property type="match status" value="1"/>
</dbReference>
<feature type="binding site" evidence="12">
    <location>
        <position position="273"/>
    </location>
    <ligand>
        <name>Zn(2+)</name>
        <dbReference type="ChEBI" id="CHEBI:29105"/>
        <label>1</label>
    </ligand>
</feature>
<keyword evidence="10 11" id="KW-0539">Nucleus</keyword>
<evidence type="ECO:0000259" key="16">
    <source>
        <dbReference type="PROSITE" id="PS50867"/>
    </source>
</evidence>
<dbReference type="InterPro" id="IPR007728">
    <property type="entry name" value="Pre-SET_dom"/>
</dbReference>
<dbReference type="SUPFAM" id="SSF82199">
    <property type="entry name" value="SET domain"/>
    <property type="match status" value="1"/>
</dbReference>
<evidence type="ECO:0000256" key="7">
    <source>
        <dbReference type="ARBA" id="ARBA00022723"/>
    </source>
</evidence>
<keyword evidence="3" id="KW-0158">Chromosome</keyword>
<dbReference type="PROSITE" id="PS50013">
    <property type="entry name" value="CHROMO_2"/>
    <property type="match status" value="1"/>
</dbReference>
<gene>
    <name evidence="18" type="ORF">ATC70_000764</name>
</gene>
<feature type="domain" description="Post-SET" evidence="17">
    <location>
        <begin position="468"/>
        <end position="484"/>
    </location>
</feature>
<feature type="domain" description="Pre-SET" evidence="16">
    <location>
        <begin position="269"/>
        <end position="324"/>
    </location>
</feature>
<evidence type="ECO:0000256" key="12">
    <source>
        <dbReference type="PIRSR" id="PIRSR009343-2"/>
    </source>
</evidence>
<dbReference type="PROSITE" id="PS50867">
    <property type="entry name" value="PRE_SET"/>
    <property type="match status" value="1"/>
</dbReference>
<comment type="catalytic activity">
    <reaction evidence="11">
        <text>L-lysyl(9)-[histone H3] + 3 S-adenosyl-L-methionine = N(6),N(6),N(6)-trimethyl-L-lysyl(9)-[histone H3] + 3 S-adenosyl-L-homocysteine + 3 H(+)</text>
        <dbReference type="Rhea" id="RHEA:60276"/>
        <dbReference type="Rhea" id="RHEA-COMP:15538"/>
        <dbReference type="Rhea" id="RHEA-COMP:15546"/>
        <dbReference type="ChEBI" id="CHEBI:15378"/>
        <dbReference type="ChEBI" id="CHEBI:29969"/>
        <dbReference type="ChEBI" id="CHEBI:57856"/>
        <dbReference type="ChEBI" id="CHEBI:59789"/>
        <dbReference type="ChEBI" id="CHEBI:61961"/>
        <dbReference type="EC" id="2.1.1.355"/>
    </reaction>
</comment>
<organism evidence="18 19">
    <name type="scientific">Mucor velutinosus</name>
    <dbReference type="NCBI Taxonomy" id="708070"/>
    <lineage>
        <taxon>Eukaryota</taxon>
        <taxon>Fungi</taxon>
        <taxon>Fungi incertae sedis</taxon>
        <taxon>Mucoromycota</taxon>
        <taxon>Mucoromycotina</taxon>
        <taxon>Mucoromycetes</taxon>
        <taxon>Mucorales</taxon>
        <taxon>Mucorineae</taxon>
        <taxon>Mucoraceae</taxon>
        <taxon>Mucor</taxon>
    </lineage>
</organism>
<dbReference type="SMART" id="SM00468">
    <property type="entry name" value="PreSET"/>
    <property type="match status" value="1"/>
</dbReference>
<name>A0AAN7HNM3_9FUNG</name>
<dbReference type="PIRSF" id="PIRSF009343">
    <property type="entry name" value="SUV39_SET"/>
    <property type="match status" value="1"/>
</dbReference>
<comment type="caution">
    <text evidence="18">The sequence shown here is derived from an EMBL/GenBank/DDBJ whole genome shotgun (WGS) entry which is preliminary data.</text>
</comment>
<dbReference type="RefSeq" id="XP_064684095.1">
    <property type="nucleotide sequence ID" value="XM_064820175.1"/>
</dbReference>
<sequence length="485" mass="54623">MSNDSSVTNGLAADEFVVSRIAGTKKQNGTRYYLVEWDGYALNENTWEQEHNVYSEQAIKDFYNTYRREKHLIKSFDLDSLEKKLLLMNSYDPDTNLYTTTKAPAASAVKAFVTSTKTAATTTTTSTNNTKAIASKISSSKKTTTKLILNPPHPLKTSKKRSRASLESETNSVVVAKPVKMKSRKEKVLKDTMDIFEQTIKTVKGSVKNKFPIVRTSNQKNANTYTVGNLKTKVSIINEIDEESPANFIYIDQLKYTSPVQPPDSDFLTGCDCSRFSDCIDACHDVSAYGDDGRLIINQGTAIYECNQSCECGARCKNRVVQRGRKIPLQVYKTKGKGWGVRSLQDIPKGTFIEEYIGEVITVEEGDSRGVVYDQLGCSYLFDMDFAQSELPTKYVIDSYALGNVSRFFNHSCSPNLEVFAVFYDSADNQMHRLAFFAKRDIHKNEELCFDYNGRTDVSNDERNKGAARYACHCEAPGCRKWIYQ</sequence>
<dbReference type="EC" id="2.1.1.355" evidence="11"/>
<evidence type="ECO:0000256" key="5">
    <source>
        <dbReference type="ARBA" id="ARBA00022679"/>
    </source>
</evidence>
<dbReference type="InterPro" id="IPR000953">
    <property type="entry name" value="Chromo/chromo_shadow_dom"/>
</dbReference>
<feature type="binding site" evidence="12">
    <location>
        <position position="316"/>
    </location>
    <ligand>
        <name>Zn(2+)</name>
        <dbReference type="ChEBI" id="CHEBI:29105"/>
        <label>3</label>
    </ligand>
</feature>
<dbReference type="Gene3D" id="2.40.50.40">
    <property type="match status" value="1"/>
</dbReference>
<evidence type="ECO:0000256" key="4">
    <source>
        <dbReference type="ARBA" id="ARBA00022603"/>
    </source>
</evidence>
<evidence type="ECO:0000256" key="1">
    <source>
        <dbReference type="ARBA" id="ARBA00004123"/>
    </source>
</evidence>
<dbReference type="SUPFAM" id="SSF54160">
    <property type="entry name" value="Chromo domain-like"/>
    <property type="match status" value="1"/>
</dbReference>
<feature type="binding site" evidence="12">
    <location>
        <position position="479"/>
    </location>
    <ligand>
        <name>Zn(2+)</name>
        <dbReference type="ChEBI" id="CHEBI:29105"/>
        <label>4</label>
    </ligand>
</feature>
<keyword evidence="6 11" id="KW-0949">S-adenosyl-L-methionine</keyword>
<feature type="binding site" evidence="12">
    <location>
        <position position="413"/>
    </location>
    <ligand>
        <name>Zn(2+)</name>
        <dbReference type="ChEBI" id="CHEBI:29105"/>
        <label>4</label>
    </ligand>
</feature>
<evidence type="ECO:0000259" key="15">
    <source>
        <dbReference type="PROSITE" id="PS50280"/>
    </source>
</evidence>
<keyword evidence="8 11" id="KW-0862">Zinc</keyword>
<evidence type="ECO:0000313" key="19">
    <source>
        <dbReference type="Proteomes" id="UP001304243"/>
    </source>
</evidence>
<dbReference type="Pfam" id="PF00856">
    <property type="entry name" value="SET"/>
    <property type="match status" value="1"/>
</dbReference>
<dbReference type="PANTHER" id="PTHR46223:SF3">
    <property type="entry name" value="HISTONE-LYSINE N-METHYLTRANSFERASE SET-23"/>
    <property type="match status" value="1"/>
</dbReference>
<dbReference type="Gene3D" id="2.170.270.10">
    <property type="entry name" value="SET domain"/>
    <property type="match status" value="1"/>
</dbReference>
<dbReference type="Pfam" id="PF00385">
    <property type="entry name" value="Chromo"/>
    <property type="match status" value="1"/>
</dbReference>
<feature type="domain" description="SET" evidence="15">
    <location>
        <begin position="327"/>
        <end position="453"/>
    </location>
</feature>
<evidence type="ECO:0000256" key="6">
    <source>
        <dbReference type="ARBA" id="ARBA00022691"/>
    </source>
</evidence>
<feature type="binding site" evidence="12">
    <location>
        <position position="271"/>
    </location>
    <ligand>
        <name>Zn(2+)</name>
        <dbReference type="ChEBI" id="CHEBI:29105"/>
        <label>1</label>
    </ligand>
</feature>
<evidence type="ECO:0000256" key="8">
    <source>
        <dbReference type="ARBA" id="ARBA00022833"/>
    </source>
</evidence>
<evidence type="ECO:0000256" key="9">
    <source>
        <dbReference type="ARBA" id="ARBA00022853"/>
    </source>
</evidence>
<feature type="region of interest" description="Disordered" evidence="13">
    <location>
        <begin position="149"/>
        <end position="169"/>
    </location>
</feature>
<comment type="subcellular location">
    <subcellularLocation>
        <location evidence="2">Chromosome</location>
    </subcellularLocation>
    <subcellularLocation>
        <location evidence="1 11">Nucleus</location>
    </subcellularLocation>
</comment>
<feature type="binding site" evidence="12">
    <location>
        <position position="271"/>
    </location>
    <ligand>
        <name>Zn(2+)</name>
        <dbReference type="ChEBI" id="CHEBI:29105"/>
        <label>2</label>
    </ligand>
</feature>
<feature type="binding site" evidence="12">
    <location>
        <position position="474"/>
    </location>
    <ligand>
        <name>Zn(2+)</name>
        <dbReference type="ChEBI" id="CHEBI:29105"/>
        <label>4</label>
    </ligand>
</feature>
<dbReference type="Pfam" id="PF05033">
    <property type="entry name" value="Pre-SET"/>
    <property type="match status" value="1"/>
</dbReference>
<proteinExistence type="inferred from homology"/>
<dbReference type="AlphaFoldDB" id="A0AAN7HNM3"/>
<dbReference type="PROSITE" id="PS50280">
    <property type="entry name" value="SET"/>
    <property type="match status" value="1"/>
</dbReference>
<feature type="binding site" evidence="12">
    <location>
        <position position="472"/>
    </location>
    <ligand>
        <name>Zn(2+)</name>
        <dbReference type="ChEBI" id="CHEBI:29105"/>
        <label>4</label>
    </ligand>
</feature>
<feature type="binding site" evidence="12">
    <location>
        <position position="306"/>
    </location>
    <ligand>
        <name>Zn(2+)</name>
        <dbReference type="ChEBI" id="CHEBI:29105"/>
        <label>2</label>
    </ligand>
</feature>
<keyword evidence="9 11" id="KW-0156">Chromatin regulator</keyword>
<dbReference type="CDD" id="cd00024">
    <property type="entry name" value="CD_CSD"/>
    <property type="match status" value="1"/>
</dbReference>
<dbReference type="SMART" id="SM00298">
    <property type="entry name" value="CHROMO"/>
    <property type="match status" value="1"/>
</dbReference>
<dbReference type="GO" id="GO:0005694">
    <property type="term" value="C:chromosome"/>
    <property type="evidence" value="ECO:0007669"/>
    <property type="project" value="UniProtKB-SubCell"/>
</dbReference>
<dbReference type="GO" id="GO:0140949">
    <property type="term" value="F:histone H3K9 trimethyltransferase activity"/>
    <property type="evidence" value="ECO:0007669"/>
    <property type="project" value="UniProtKB-EC"/>
</dbReference>
<dbReference type="InterPro" id="IPR003616">
    <property type="entry name" value="Post-SET_dom"/>
</dbReference>
<evidence type="ECO:0000259" key="17">
    <source>
        <dbReference type="PROSITE" id="PS50868"/>
    </source>
</evidence>